<feature type="compositionally biased region" description="Polar residues" evidence="4">
    <location>
        <begin position="411"/>
        <end position="422"/>
    </location>
</feature>
<dbReference type="EMBL" id="ML122250">
    <property type="protein sequence ID" value="RPD67373.1"/>
    <property type="molecule type" value="Genomic_DNA"/>
</dbReference>
<feature type="compositionally biased region" description="Acidic residues" evidence="4">
    <location>
        <begin position="949"/>
        <end position="966"/>
    </location>
</feature>
<feature type="region of interest" description="Disordered" evidence="4">
    <location>
        <begin position="1233"/>
        <end position="1278"/>
    </location>
</feature>
<dbReference type="PROSITE" id="PS50157">
    <property type="entry name" value="ZINC_FINGER_C2H2_2"/>
    <property type="match status" value="2"/>
</dbReference>
<feature type="region of interest" description="Disordered" evidence="4">
    <location>
        <begin position="1776"/>
        <end position="1968"/>
    </location>
</feature>
<feature type="compositionally biased region" description="Polar residues" evidence="4">
    <location>
        <begin position="1647"/>
        <end position="1687"/>
    </location>
</feature>
<name>A0A5C2STU9_9APHY</name>
<evidence type="ECO:0000256" key="4">
    <source>
        <dbReference type="SAM" id="MobiDB-lite"/>
    </source>
</evidence>
<feature type="compositionally biased region" description="Polar residues" evidence="4">
    <location>
        <begin position="175"/>
        <end position="186"/>
    </location>
</feature>
<keyword evidence="3" id="KW-0175">Coiled coil</keyword>
<feature type="compositionally biased region" description="Polar residues" evidence="4">
    <location>
        <begin position="498"/>
        <end position="517"/>
    </location>
</feature>
<feature type="region of interest" description="Disordered" evidence="4">
    <location>
        <begin position="1294"/>
        <end position="1323"/>
    </location>
</feature>
<organism evidence="6 7">
    <name type="scientific">Lentinus tigrinus ALCF2SS1-6</name>
    <dbReference type="NCBI Taxonomy" id="1328759"/>
    <lineage>
        <taxon>Eukaryota</taxon>
        <taxon>Fungi</taxon>
        <taxon>Dikarya</taxon>
        <taxon>Basidiomycota</taxon>
        <taxon>Agaricomycotina</taxon>
        <taxon>Agaricomycetes</taxon>
        <taxon>Polyporales</taxon>
        <taxon>Polyporaceae</taxon>
        <taxon>Lentinus</taxon>
    </lineage>
</organism>
<dbReference type="PANTHER" id="PTHR13037:SF24">
    <property type="entry name" value="POLYCOMB PROTEIN PCL-RELATED"/>
    <property type="match status" value="1"/>
</dbReference>
<feature type="region of interest" description="Disordered" evidence="4">
    <location>
        <begin position="2201"/>
        <end position="2264"/>
    </location>
</feature>
<feature type="compositionally biased region" description="Polar residues" evidence="4">
    <location>
        <begin position="2237"/>
        <end position="2247"/>
    </location>
</feature>
<accession>A0A5C2STU9</accession>
<feature type="compositionally biased region" description="Low complexity" evidence="4">
    <location>
        <begin position="2113"/>
        <end position="2124"/>
    </location>
</feature>
<feature type="region of interest" description="Disordered" evidence="4">
    <location>
        <begin position="708"/>
        <end position="787"/>
    </location>
</feature>
<feature type="compositionally biased region" description="Basic and acidic residues" evidence="4">
    <location>
        <begin position="887"/>
        <end position="899"/>
    </location>
</feature>
<feature type="compositionally biased region" description="Polar residues" evidence="4">
    <location>
        <begin position="2091"/>
        <end position="2110"/>
    </location>
</feature>
<feature type="region of interest" description="Disordered" evidence="4">
    <location>
        <begin position="820"/>
        <end position="966"/>
    </location>
</feature>
<feature type="coiled-coil region" evidence="3">
    <location>
        <begin position="35"/>
        <end position="69"/>
    </location>
</feature>
<dbReference type="SMART" id="SM00355">
    <property type="entry name" value="ZnF_C2H2"/>
    <property type="match status" value="3"/>
</dbReference>
<feature type="region of interest" description="Disordered" evidence="4">
    <location>
        <begin position="133"/>
        <end position="302"/>
    </location>
</feature>
<feature type="compositionally biased region" description="Pro residues" evidence="4">
    <location>
        <begin position="2248"/>
        <end position="2261"/>
    </location>
</feature>
<feature type="compositionally biased region" description="Low complexity" evidence="4">
    <location>
        <begin position="2131"/>
        <end position="2151"/>
    </location>
</feature>
<feature type="compositionally biased region" description="Polar residues" evidence="4">
    <location>
        <begin position="136"/>
        <end position="158"/>
    </location>
</feature>
<feature type="compositionally biased region" description="Acidic residues" evidence="4">
    <location>
        <begin position="721"/>
        <end position="730"/>
    </location>
</feature>
<feature type="compositionally biased region" description="Polar residues" evidence="4">
    <location>
        <begin position="2060"/>
        <end position="2076"/>
    </location>
</feature>
<keyword evidence="2" id="KW-0863">Zinc-finger</keyword>
<dbReference type="OrthoDB" id="5382203at2759"/>
<feature type="region of interest" description="Disordered" evidence="4">
    <location>
        <begin position="554"/>
        <end position="603"/>
    </location>
</feature>
<evidence type="ECO:0000313" key="6">
    <source>
        <dbReference type="EMBL" id="RPD67373.1"/>
    </source>
</evidence>
<dbReference type="Gene3D" id="1.10.20.10">
    <property type="entry name" value="Histone, subunit A"/>
    <property type="match status" value="1"/>
</dbReference>
<keyword evidence="2" id="KW-0479">Metal-binding</keyword>
<evidence type="ECO:0000256" key="2">
    <source>
        <dbReference type="PROSITE-ProRule" id="PRU00042"/>
    </source>
</evidence>
<keyword evidence="7" id="KW-1185">Reference proteome</keyword>
<feature type="domain" description="C2H2-type" evidence="5">
    <location>
        <begin position="1055"/>
        <end position="1086"/>
    </location>
</feature>
<sequence>MNNGNPQQPGQYDFSALVPVQSITPEQFSRNMAQIQAMKEMLARAEQRNAEAAAKYVAQEQERQQLQAIAEQGRLAEQRLAQLNSGVAARNTFVPPVAGPSTSNQPWIQPQYFAAQPVAAYNEVPTSARIVEVPQGSPQLESIGSTSRGGASQTSTNPHYPRYAPVPQYGGAPYSTANTSTPQTTYRDPKSTHAGAQQQSYNSEHRTAHGQARGQPMSKAHHRTTVNHYSVPQPVASTSGPSSSAYQSSQGAGPSSHVGGSGTTSATVQPTTSRTTQPSSNAAPADGHPDQQHSHHEAAQEPPVVDLQEEQLLYDVFKYVSPNVAQQIMIATDAAIRQRNDGTSMTAAERLIFEKLNDKAKQVVALLYERLRSKPQQDTVKMFQRVYIRLRAQAGIRLASTQLSPLAPTRPQMQDQPTQLQPPSVPVSAAKPQAQVQVQQSSMQPSPVTVADRQATHVPQTIAIPTSTVQFSVQPTQPIHPPSSQSSAARHPAPNPLPSSTVPTSSAPLTPNPSTNGAPAHAEQLQWYKPRDPSAPMAFRNGYGQLQFVFHPRSQQANASAPATQTVLSTPTRPPLQTHSQTSTTPAAQVQRATSSFSPQSADRRTLAHDIMRALLPLRGTPGTTLPPSTTPTSEANALPTENSKRKASPVSIPSTPSKRQRIEDHETDVQPDASVLVESKAAEADVVIAPLPPEPVADADIIDLTTEEPAEDGKGGAGAETDDPVDDVEQTGRLETIPVRAPSITSSDAADAHQVQEAIIEELEESSSAPASPTVRTTKSPSLGTALEEVNRLHPSQDLDYADDGGAFDLPEESIVLLSPTRPLTSSTSNVGPSSPVPTPRSKEKLPLFLPSRSNSPDPDLSRQASPPPPTDEDGVSVTSTAQSRKLFDVKGKGRQLDTDVETASSRDGDGSPARTPSRRRSMAYVLAPPLPRYAKRLRSPPRTADQELSDDEDELATCPVDDDDDVEMDEADKEVQAAAELSCSRLRETPCQWAGCGAVLNSSHTLQKHLALHAGEQDEWGSYACRWHGCLSKRFVDKVGLLKHLNKHALVPLRCAYEGCDQLFDAPDKLLEHHRSSKHRNENGAGILRACCEPLRPLPRKRPLPPLPGVVPAYLSVPCRVSMHPISKERHQWLGAKVLENIICFKWQGRRSNAAAPSRGSRRLAEKMAAAELAGKTPAESLALIKRWIDGEYLDLTDGYDASRRLYLHLDEIGSGEVTKMVNDGLVLFSNEPEGPPAGRTLPDASAVSGANPAPAPTLNHVGPEVVPGGSGTPTETIKASEAVASTALPDTPAASALDPSPARTSNDVGPEVVAGGSATPSASVVEATEAIVVAPEAGAGGPHDRADQLVGDVSDPDGKVDAGGGRLVLPRRSNFRAPVPAEVLPVAANSESVAELASRTPPPPSTSPTPPANAMSIQCPSYISTRSAEVILSDVRPIKLKPEALHSVNVLLDEILYSILSVSRSLTTEKLKAALLKVLPTSLGKEALLEAEVELKAYWDRTGARAASPRTSSSDFDLQWSFELLRLKCEAYSTMNDSDEDAEAEKRLQQRMEAAGSTSPPSPALLAPAALYLTAILEAICEHVLSNVSRVAARDSSRTLATIQDLFIALGEDDAIYGMFKSMKVFEHIEALSKAQRPRRSKSFSRSTDKTMASRNSTSSPMGGESTATPSAKSRLSTDSQKSTVLGHGSSESRRTSFEKAKGAKIFHARSLSDKHEPANAALARSSIENGINREYPEFEEDEELQQEFDELMRSGATMKVSLTPDRLKSMEVYKQERIERERMTRRTAQAEKGQDAGPPEPKRGPDEEESGSSNHASSPPLQSNAAVRMRNTSFTAASSTPRASPSDLRLRSISISNVPHPRHEDGIARKGSAARAVGKVAGSQNASPAVMGSPHFGMPKKKTKIQKSRESMDLDEIMNGSDGEEDMQEEVIVPVPKAGPVRSSPPEPSTPRSPGGSRPHVSRAAQDLIAFLEAGPPEEPAYNPSMNASVISFESSKTRSGRLQRMMSRLTLGGSRESLNGSIAEEAPKTPRSLTRKNSKIHVASPPPPAFKSASLTSKRSIPNVASANNPYPNVVVATPPPRPALMQSSLSQGSIPASNTSSTHNSSEDVSSSQPSSLSRRGTRKAVPPLDSAVVSPSSSIASDSIAEGRGVNGHRHARVIEQSPNHQEGTSATSPISSPAARKPVILNGHPVKLDTSEASLHPRSVNITSPTSTLDRKSIHTHSKAESGYASRSASRSPITPSEPPPPPPPPPPAISATDAEDLRRMMTVASSADECRLLVDMFLIKNGVTLKDAPPLPETPTSKSPLEEVLSLATKGNDEVERGLVALGNTNSGDGSQSSSSSPSSSATGTGNSSLRSSSESAASERNSPFVPVPTRASVLGVDRRLSVTVPRLSVDYHIVNLYRIYHNGLGLDSS</sequence>
<feature type="region of interest" description="Disordered" evidence="4">
    <location>
        <begin position="2334"/>
        <end position="2381"/>
    </location>
</feature>
<feature type="region of interest" description="Disordered" evidence="4">
    <location>
        <begin position="617"/>
        <end position="671"/>
    </location>
</feature>
<keyword evidence="2" id="KW-0862">Zinc</keyword>
<evidence type="ECO:0000313" key="7">
    <source>
        <dbReference type="Proteomes" id="UP000313359"/>
    </source>
</evidence>
<feature type="compositionally biased region" description="Low complexity" evidence="4">
    <location>
        <begin position="263"/>
        <end position="280"/>
    </location>
</feature>
<feature type="region of interest" description="Disordered" evidence="4">
    <location>
        <begin position="473"/>
        <end position="519"/>
    </location>
</feature>
<feature type="compositionally biased region" description="Basic and acidic residues" evidence="4">
    <location>
        <begin position="287"/>
        <end position="299"/>
    </location>
</feature>
<dbReference type="Gene3D" id="3.30.160.60">
    <property type="entry name" value="Classic Zinc Finger"/>
    <property type="match status" value="1"/>
</dbReference>
<feature type="compositionally biased region" description="Low complexity" evidence="4">
    <location>
        <begin position="617"/>
        <end position="634"/>
    </location>
</feature>
<gene>
    <name evidence="6" type="ORF">L227DRAFT_590171</name>
</gene>
<dbReference type="PANTHER" id="PTHR13037">
    <property type="entry name" value="FORMIN"/>
    <property type="match status" value="1"/>
</dbReference>
<reference evidence="6" key="1">
    <citation type="journal article" date="2018" name="Genome Biol. Evol.">
        <title>Genomics and development of Lentinus tigrinus, a white-rot wood-decaying mushroom with dimorphic fruiting bodies.</title>
        <authorList>
            <person name="Wu B."/>
            <person name="Xu Z."/>
            <person name="Knudson A."/>
            <person name="Carlson A."/>
            <person name="Chen N."/>
            <person name="Kovaka S."/>
            <person name="LaButti K."/>
            <person name="Lipzen A."/>
            <person name="Pennachio C."/>
            <person name="Riley R."/>
            <person name="Schakwitz W."/>
            <person name="Umezawa K."/>
            <person name="Ohm R.A."/>
            <person name="Grigoriev I.V."/>
            <person name="Nagy L.G."/>
            <person name="Gibbons J."/>
            <person name="Hibbett D."/>
        </authorList>
    </citation>
    <scope>NUCLEOTIDE SEQUENCE [LARGE SCALE GENOMIC DNA]</scope>
    <source>
        <strain evidence="6">ALCF2SS1-6</strain>
    </source>
</reference>
<dbReference type="InterPro" id="IPR009072">
    <property type="entry name" value="Histone-fold"/>
</dbReference>
<protein>
    <recommendedName>
        <fullName evidence="5">C2H2-type domain-containing protein</fullName>
    </recommendedName>
</protein>
<feature type="region of interest" description="Disordered" evidence="4">
    <location>
        <begin position="402"/>
        <end position="448"/>
    </location>
</feature>
<feature type="compositionally biased region" description="Polar residues" evidence="4">
    <location>
        <begin position="775"/>
        <end position="784"/>
    </location>
</feature>
<feature type="compositionally biased region" description="Low complexity" evidence="4">
    <location>
        <begin position="233"/>
        <end position="256"/>
    </location>
</feature>
<feature type="compositionally biased region" description="Low complexity" evidence="4">
    <location>
        <begin position="2176"/>
        <end position="2187"/>
    </location>
</feature>
<feature type="region of interest" description="Disordered" evidence="4">
    <location>
        <begin position="2015"/>
        <end position="2188"/>
    </location>
</feature>
<dbReference type="STRING" id="1328759.A0A5C2STU9"/>
<feature type="compositionally biased region" description="Low complexity" evidence="4">
    <location>
        <begin position="426"/>
        <end position="448"/>
    </location>
</feature>
<feature type="compositionally biased region" description="Basic and acidic residues" evidence="4">
    <location>
        <begin position="1694"/>
        <end position="1705"/>
    </location>
</feature>
<evidence type="ECO:0000256" key="3">
    <source>
        <dbReference type="SAM" id="Coils"/>
    </source>
</evidence>
<dbReference type="GO" id="GO:0046982">
    <property type="term" value="F:protein heterodimerization activity"/>
    <property type="evidence" value="ECO:0007669"/>
    <property type="project" value="InterPro"/>
</dbReference>
<feature type="compositionally biased region" description="Polar residues" evidence="4">
    <location>
        <begin position="554"/>
        <end position="601"/>
    </location>
</feature>
<feature type="compositionally biased region" description="Polar residues" evidence="4">
    <location>
        <begin position="1815"/>
        <end position="1829"/>
    </location>
</feature>
<feature type="region of interest" description="Disordered" evidence="4">
    <location>
        <begin position="1639"/>
        <end position="1705"/>
    </location>
</feature>
<feature type="compositionally biased region" description="Basic and acidic residues" evidence="4">
    <location>
        <begin position="1776"/>
        <end position="1809"/>
    </location>
</feature>
<evidence type="ECO:0000259" key="5">
    <source>
        <dbReference type="PROSITE" id="PS50157"/>
    </source>
</evidence>
<feature type="compositionally biased region" description="Polar residues" evidence="4">
    <location>
        <begin position="473"/>
        <end position="488"/>
    </location>
</feature>
<dbReference type="Proteomes" id="UP000313359">
    <property type="component" value="Unassembled WGS sequence"/>
</dbReference>
<feature type="region of interest" description="Disordered" evidence="4">
    <location>
        <begin position="1397"/>
        <end position="1417"/>
    </location>
</feature>
<feature type="compositionally biased region" description="Low complexity" evidence="4">
    <location>
        <begin position="1836"/>
        <end position="1850"/>
    </location>
</feature>
<feature type="compositionally biased region" description="Pro residues" evidence="4">
    <location>
        <begin position="1403"/>
        <end position="1414"/>
    </location>
</feature>
<dbReference type="GO" id="GO:0008270">
    <property type="term" value="F:zinc ion binding"/>
    <property type="evidence" value="ECO:0007669"/>
    <property type="project" value="UniProtKB-KW"/>
</dbReference>
<keyword evidence="1" id="KW-0945">Host-virus interaction</keyword>
<feature type="compositionally biased region" description="Low complexity" evidence="4">
    <location>
        <begin position="820"/>
        <end position="830"/>
    </location>
</feature>
<proteinExistence type="predicted"/>
<feature type="region of interest" description="Disordered" evidence="4">
    <location>
        <begin position="1539"/>
        <end position="1564"/>
    </location>
</feature>
<evidence type="ECO:0000256" key="1">
    <source>
        <dbReference type="ARBA" id="ARBA00022581"/>
    </source>
</evidence>
<dbReference type="PROSITE" id="PS00028">
    <property type="entry name" value="ZINC_FINGER_C2H2_1"/>
    <property type="match status" value="2"/>
</dbReference>
<feature type="domain" description="C2H2-type" evidence="5">
    <location>
        <begin position="991"/>
        <end position="1020"/>
    </location>
</feature>
<feature type="compositionally biased region" description="Low complexity" evidence="4">
    <location>
        <begin position="2336"/>
        <end position="2376"/>
    </location>
</feature>
<dbReference type="InterPro" id="IPR013087">
    <property type="entry name" value="Znf_C2H2_type"/>
</dbReference>